<evidence type="ECO:0000256" key="1">
    <source>
        <dbReference type="SAM" id="Phobius"/>
    </source>
</evidence>
<keyword evidence="1" id="KW-1133">Transmembrane helix</keyword>
<sequence>MTTAAPLRHRLAASCVLLLWFQTSILTCCVVLLPALPLLLLPSSTARGLFCVIASWCQAAWFGLAVFCLRCVLRTRILIHACDGELDTWALQGDLLLISNHPTRSVGLDVSVGPGFGSGTSIWP</sequence>
<feature type="transmembrane region" description="Helical" evidence="1">
    <location>
        <begin position="46"/>
        <end position="69"/>
    </location>
</feature>
<dbReference type="EMBL" id="CAJNDS010002117">
    <property type="protein sequence ID" value="CAE7336526.1"/>
    <property type="molecule type" value="Genomic_DNA"/>
</dbReference>
<evidence type="ECO:0000313" key="3">
    <source>
        <dbReference type="Proteomes" id="UP000604046"/>
    </source>
</evidence>
<evidence type="ECO:0000313" key="2">
    <source>
        <dbReference type="EMBL" id="CAE7336526.1"/>
    </source>
</evidence>
<organism evidence="2 3">
    <name type="scientific">Symbiodinium natans</name>
    <dbReference type="NCBI Taxonomy" id="878477"/>
    <lineage>
        <taxon>Eukaryota</taxon>
        <taxon>Sar</taxon>
        <taxon>Alveolata</taxon>
        <taxon>Dinophyceae</taxon>
        <taxon>Suessiales</taxon>
        <taxon>Symbiodiniaceae</taxon>
        <taxon>Symbiodinium</taxon>
    </lineage>
</organism>
<keyword evidence="3" id="KW-1185">Reference proteome</keyword>
<feature type="transmembrane region" description="Helical" evidence="1">
    <location>
        <begin position="12"/>
        <end position="40"/>
    </location>
</feature>
<name>A0A812P444_9DINO</name>
<dbReference type="AlphaFoldDB" id="A0A812P444"/>
<protein>
    <submittedName>
        <fullName evidence="2">Lclat1 protein</fullName>
    </submittedName>
</protein>
<keyword evidence="1" id="KW-0472">Membrane</keyword>
<gene>
    <name evidence="2" type="primary">Lclat1</name>
    <name evidence="2" type="ORF">SNAT2548_LOCUS17609</name>
</gene>
<reference evidence="2" key="1">
    <citation type="submission" date="2021-02" db="EMBL/GenBank/DDBJ databases">
        <authorList>
            <person name="Dougan E. K."/>
            <person name="Rhodes N."/>
            <person name="Thang M."/>
            <person name="Chan C."/>
        </authorList>
    </citation>
    <scope>NUCLEOTIDE SEQUENCE</scope>
</reference>
<dbReference type="Proteomes" id="UP000604046">
    <property type="component" value="Unassembled WGS sequence"/>
</dbReference>
<keyword evidence="1" id="KW-0812">Transmembrane</keyword>
<comment type="caution">
    <text evidence="2">The sequence shown here is derived from an EMBL/GenBank/DDBJ whole genome shotgun (WGS) entry which is preliminary data.</text>
</comment>
<proteinExistence type="predicted"/>
<accession>A0A812P444</accession>